<dbReference type="STRING" id="1715693.PH7735_00296"/>
<evidence type="ECO:0000313" key="2">
    <source>
        <dbReference type="Proteomes" id="UP000051870"/>
    </source>
</evidence>
<gene>
    <name evidence="1" type="ORF">PH7735_00296</name>
</gene>
<dbReference type="InterPro" id="IPR015947">
    <property type="entry name" value="PUA-like_sf"/>
</dbReference>
<proteinExistence type="predicted"/>
<dbReference type="SUPFAM" id="SSF88697">
    <property type="entry name" value="PUA domain-like"/>
    <property type="match status" value="1"/>
</dbReference>
<dbReference type="Gene3D" id="2.30.130.30">
    <property type="entry name" value="Hypothetical protein"/>
    <property type="match status" value="1"/>
</dbReference>
<organism evidence="1 2">
    <name type="scientific">Shimia thalassica</name>
    <dbReference type="NCBI Taxonomy" id="1715693"/>
    <lineage>
        <taxon>Bacteria</taxon>
        <taxon>Pseudomonadati</taxon>
        <taxon>Pseudomonadota</taxon>
        <taxon>Alphaproteobacteria</taxon>
        <taxon>Rhodobacterales</taxon>
        <taxon>Roseobacteraceae</taxon>
    </lineage>
</organism>
<dbReference type="Proteomes" id="UP000051870">
    <property type="component" value="Unassembled WGS sequence"/>
</dbReference>
<dbReference type="AlphaFoldDB" id="A0A0P1I101"/>
<protein>
    <recommendedName>
        <fullName evidence="3">ASCH domain-containing protein</fullName>
    </recommendedName>
</protein>
<accession>A0A0P1I101</accession>
<evidence type="ECO:0008006" key="3">
    <source>
        <dbReference type="Google" id="ProtNLM"/>
    </source>
</evidence>
<name>A0A0P1I101_9RHOB</name>
<keyword evidence="2" id="KW-1185">Reference proteome</keyword>
<reference evidence="2" key="1">
    <citation type="submission" date="2015-09" db="EMBL/GenBank/DDBJ databases">
        <authorList>
            <person name="Rodrigo-Torres Lidia"/>
            <person name="Arahal R.David."/>
        </authorList>
    </citation>
    <scope>NUCLEOTIDE SEQUENCE [LARGE SCALE GENOMIC DNA]</scope>
    <source>
        <strain evidence="2">CECT 7735</strain>
    </source>
</reference>
<dbReference type="EMBL" id="CYTW01000001">
    <property type="protein sequence ID" value="CUJ83720.1"/>
    <property type="molecule type" value="Genomic_DNA"/>
</dbReference>
<sequence length="287" mass="31943">MLKRGLIIDEPWIGHILEGQKDWEMRSQATSHREWFGLIRKGSGLVVGLARLVDCGKALSPTEMIASQHHHRIPVSMIRSGAVSKWVIPWKLEDIRPLERSVPYEHKSGAVTWVLFSDEVSARLAEAQEASTQIASNTIATPSRKVDTSLIMRASDQPTRDALIKQQTPAASPSVPEAQRQLLGRSRITGGNLRNSHFYIGDFLDKFPADSIGGSSKEAAGSKEITVDWGGPSTVMTDIDRTKRMFRKRGWVRQFFLAYGARENDTVIVTASAPYHIHVHVERGSKP</sequence>
<evidence type="ECO:0000313" key="1">
    <source>
        <dbReference type="EMBL" id="CUJ83720.1"/>
    </source>
</evidence>